<name>A0A918VFS5_9ACTN</name>
<reference evidence="3" key="1">
    <citation type="journal article" date="2014" name="Int. J. Syst. Evol. Microbiol.">
        <title>Complete genome sequence of Corynebacterium casei LMG S-19264T (=DSM 44701T), isolated from a smear-ripened cheese.</title>
        <authorList>
            <consortium name="US DOE Joint Genome Institute (JGI-PGF)"/>
            <person name="Walter F."/>
            <person name="Albersmeier A."/>
            <person name="Kalinowski J."/>
            <person name="Ruckert C."/>
        </authorList>
    </citation>
    <scope>NUCLEOTIDE SEQUENCE</scope>
    <source>
        <strain evidence="3">JCM 4834</strain>
    </source>
</reference>
<organism evidence="3 4">
    <name type="scientific">Streptomyces subrutilus</name>
    <dbReference type="NCBI Taxonomy" id="36818"/>
    <lineage>
        <taxon>Bacteria</taxon>
        <taxon>Bacillati</taxon>
        <taxon>Actinomycetota</taxon>
        <taxon>Actinomycetes</taxon>
        <taxon>Kitasatosporales</taxon>
        <taxon>Streptomycetaceae</taxon>
        <taxon>Streptomyces</taxon>
    </lineage>
</organism>
<feature type="compositionally biased region" description="Low complexity" evidence="1">
    <location>
        <begin position="156"/>
        <end position="185"/>
    </location>
</feature>
<sequence>MLPAVLGRVHPRHRSPYLAGLAQTVLGAVIVLAFALAGADPYQQLLLWVNTPGMIALMALMLLAAIAVPVYFRRTAHREGVWRTLVAPCTAAVLLAVAICLVVSEVGLFTAASATVDTVLVSLVPAVFLIGLALAQRLKTRRPEVYARFAEEPAPADLPDLSDLPDTATQTTTTTGAGAGARTAPAPAPAPEGEHPPCPLPTPSSPEPASAPSTPSAPKPVR</sequence>
<feature type="region of interest" description="Disordered" evidence="1">
    <location>
        <begin position="156"/>
        <end position="222"/>
    </location>
</feature>
<keyword evidence="2" id="KW-0472">Membrane</keyword>
<accession>A0A918VFS5</accession>
<proteinExistence type="predicted"/>
<evidence type="ECO:0008006" key="5">
    <source>
        <dbReference type="Google" id="ProtNLM"/>
    </source>
</evidence>
<feature type="compositionally biased region" description="Pro residues" evidence="1">
    <location>
        <begin position="186"/>
        <end position="206"/>
    </location>
</feature>
<evidence type="ECO:0000313" key="4">
    <source>
        <dbReference type="Proteomes" id="UP000634660"/>
    </source>
</evidence>
<evidence type="ECO:0000313" key="3">
    <source>
        <dbReference type="EMBL" id="GGZ97628.1"/>
    </source>
</evidence>
<evidence type="ECO:0000256" key="2">
    <source>
        <dbReference type="SAM" id="Phobius"/>
    </source>
</evidence>
<feature type="transmembrane region" description="Helical" evidence="2">
    <location>
        <begin position="45"/>
        <end position="72"/>
    </location>
</feature>
<dbReference type="Proteomes" id="UP000634660">
    <property type="component" value="Unassembled WGS sequence"/>
</dbReference>
<gene>
    <name evidence="3" type="ORF">GCM10010371_66810</name>
</gene>
<feature type="transmembrane region" description="Helical" evidence="2">
    <location>
        <begin position="17"/>
        <end position="39"/>
    </location>
</feature>
<protein>
    <recommendedName>
        <fullName evidence="5">Amino acid permease</fullName>
    </recommendedName>
</protein>
<dbReference type="Gene3D" id="1.20.1740.10">
    <property type="entry name" value="Amino acid/polyamine transporter I"/>
    <property type="match status" value="1"/>
</dbReference>
<keyword evidence="2" id="KW-0812">Transmembrane</keyword>
<keyword evidence="2" id="KW-1133">Transmembrane helix</keyword>
<evidence type="ECO:0000256" key="1">
    <source>
        <dbReference type="SAM" id="MobiDB-lite"/>
    </source>
</evidence>
<comment type="caution">
    <text evidence="3">The sequence shown here is derived from an EMBL/GenBank/DDBJ whole genome shotgun (WGS) entry which is preliminary data.</text>
</comment>
<reference evidence="3" key="2">
    <citation type="submission" date="2020-09" db="EMBL/GenBank/DDBJ databases">
        <authorList>
            <person name="Sun Q."/>
            <person name="Ohkuma M."/>
        </authorList>
    </citation>
    <scope>NUCLEOTIDE SEQUENCE</scope>
    <source>
        <strain evidence="3">JCM 4834</strain>
    </source>
</reference>
<dbReference type="AlphaFoldDB" id="A0A918VFS5"/>
<feature type="transmembrane region" description="Helical" evidence="2">
    <location>
        <begin position="84"/>
        <end position="104"/>
    </location>
</feature>
<dbReference type="EMBL" id="BMVX01000045">
    <property type="protein sequence ID" value="GGZ97628.1"/>
    <property type="molecule type" value="Genomic_DNA"/>
</dbReference>
<feature type="transmembrane region" description="Helical" evidence="2">
    <location>
        <begin position="110"/>
        <end position="134"/>
    </location>
</feature>